<dbReference type="EMBL" id="BK015930">
    <property type="protein sequence ID" value="DAF85754.1"/>
    <property type="molecule type" value="Genomic_DNA"/>
</dbReference>
<protein>
    <submittedName>
        <fullName evidence="1">Uncharacterized protein</fullName>
    </submittedName>
</protein>
<proteinExistence type="predicted"/>
<evidence type="ECO:0000313" key="1">
    <source>
        <dbReference type="EMBL" id="DAF85754.1"/>
    </source>
</evidence>
<name>A0A8S5TU67_9CAUD</name>
<sequence length="312" mass="35875">MPNCETFIKGDIVTLKSLLFSEEANLQGTDFRKLYDQKRGKLGLIVQTGFEYIDVVFDSDKLISRVPYRYLRRVYRPLPAESTLVIAPGDVIKLNESAITVDYITIQPIYFDNMVMYYKITVFFDNGAANDILSIPFTLITKGPRETKTYVEFDSLKALATSPAYHHISKWLLNSYYGIHSFKDKKPDSYQCEKPIGKGYGFNHAMIYSEPYTIDKNEPDKMHSIIKEMPKMKKSAKKSVYYPIKKVIFNPPATIVFWENGSKTVVKAQGEAFDPEKGLAMAISRHYLCDICNLTRFDGVFKKYLTKETKEK</sequence>
<reference evidence="1" key="1">
    <citation type="journal article" date="2021" name="Proc. Natl. Acad. Sci. U.S.A.">
        <title>A Catalog of Tens of Thousands of Viruses from Human Metagenomes Reveals Hidden Associations with Chronic Diseases.</title>
        <authorList>
            <person name="Tisza M.J."/>
            <person name="Buck C.B."/>
        </authorList>
    </citation>
    <scope>NUCLEOTIDE SEQUENCE</scope>
    <source>
        <strain evidence="1">CtWT735</strain>
    </source>
</reference>
<accession>A0A8S5TU67</accession>
<organism evidence="1">
    <name type="scientific">Siphoviridae sp. ctWT735</name>
    <dbReference type="NCBI Taxonomy" id="2825538"/>
    <lineage>
        <taxon>Viruses</taxon>
        <taxon>Duplodnaviria</taxon>
        <taxon>Heunggongvirae</taxon>
        <taxon>Uroviricota</taxon>
        <taxon>Caudoviricetes</taxon>
    </lineage>
</organism>